<reference evidence="2" key="1">
    <citation type="submission" date="2023-03" db="EMBL/GenBank/DDBJ databases">
        <title>Chitinimonas shenzhenensis gen. nov., sp. nov., a novel member of family Burkholderiaceae isolated from activated sludge collected in Shen Zhen, China.</title>
        <authorList>
            <person name="Wang X."/>
        </authorList>
    </citation>
    <scope>NUCLEOTIDE SEQUENCE</scope>
    <source>
        <strain evidence="2">DQS-5</strain>
    </source>
</reference>
<proteinExistence type="predicted"/>
<sequence length="76" mass="8459">MKASQRLVKCGNRVLEAQRLKVPFLVVDIAKMQDGRWIVIECNDAQESGYTGIVPQLLWRQVLQAIPPTEHSGNGG</sequence>
<evidence type="ECO:0000313" key="2">
    <source>
        <dbReference type="EMBL" id="MDK2123050.1"/>
    </source>
</evidence>
<protein>
    <submittedName>
        <fullName evidence="2">ATP-grasp domain-containing protein</fullName>
    </submittedName>
</protein>
<dbReference type="Pfam" id="PF14243">
    <property type="entry name" value="R2K_3"/>
    <property type="match status" value="1"/>
</dbReference>
<gene>
    <name evidence="2" type="ORF">PZA18_03165</name>
</gene>
<organism evidence="2 3">
    <name type="scientific">Parachitinimonas caeni</name>
    <dbReference type="NCBI Taxonomy" id="3031301"/>
    <lineage>
        <taxon>Bacteria</taxon>
        <taxon>Pseudomonadati</taxon>
        <taxon>Pseudomonadota</taxon>
        <taxon>Betaproteobacteria</taxon>
        <taxon>Neisseriales</taxon>
        <taxon>Chitinibacteraceae</taxon>
        <taxon>Parachitinimonas</taxon>
    </lineage>
</organism>
<name>A0ABT7DSK9_9NEIS</name>
<feature type="domain" description="ATP-grasp" evidence="1">
    <location>
        <begin position="16"/>
        <end position="61"/>
    </location>
</feature>
<dbReference type="RefSeq" id="WP_284099338.1">
    <property type="nucleotide sequence ID" value="NZ_JARRAF010000003.1"/>
</dbReference>
<accession>A0ABT7DSK9</accession>
<dbReference type="EMBL" id="JARRAF010000003">
    <property type="protein sequence ID" value="MDK2123050.1"/>
    <property type="molecule type" value="Genomic_DNA"/>
</dbReference>
<keyword evidence="3" id="KW-1185">Reference proteome</keyword>
<dbReference type="InterPro" id="IPR025643">
    <property type="entry name" value="R2K_3"/>
</dbReference>
<evidence type="ECO:0000313" key="3">
    <source>
        <dbReference type="Proteomes" id="UP001172778"/>
    </source>
</evidence>
<dbReference type="Proteomes" id="UP001172778">
    <property type="component" value="Unassembled WGS sequence"/>
</dbReference>
<evidence type="ECO:0000259" key="1">
    <source>
        <dbReference type="Pfam" id="PF14243"/>
    </source>
</evidence>
<comment type="caution">
    <text evidence="2">The sequence shown here is derived from an EMBL/GenBank/DDBJ whole genome shotgun (WGS) entry which is preliminary data.</text>
</comment>